<organism evidence="1 2">
    <name type="scientific">Methanobacterium paludis (strain DSM 25820 / JCM 18151 / SWAN1)</name>
    <dbReference type="NCBI Taxonomy" id="868131"/>
    <lineage>
        <taxon>Archaea</taxon>
        <taxon>Methanobacteriati</taxon>
        <taxon>Methanobacteriota</taxon>
        <taxon>Methanomada group</taxon>
        <taxon>Methanobacteria</taxon>
        <taxon>Methanobacteriales</taxon>
        <taxon>Methanobacteriaceae</taxon>
        <taxon>Methanobacterium</taxon>
    </lineage>
</organism>
<reference evidence="1 2" key="1">
    <citation type="journal article" date="2014" name="Int. J. Syst. Evol. Microbiol.">
        <title>Methanobacterium paludis sp. nov. and a novel strain of Methanobacterium lacus isolated from northern peatlands.</title>
        <authorList>
            <person name="Cadillo-Quiroz H."/>
            <person name="Brauer S.L."/>
            <person name="Goodson N."/>
            <person name="Yavitt J.B."/>
            <person name="Zinder S.H."/>
        </authorList>
    </citation>
    <scope>NUCLEOTIDE SEQUENCE [LARGE SCALE GENOMIC DNA]</scope>
    <source>
        <strain evidence="2">DSM 25820 / JCM 18151 / SWAN1</strain>
    </source>
</reference>
<evidence type="ECO:0000313" key="1">
    <source>
        <dbReference type="EMBL" id="AEG17783.1"/>
    </source>
</evidence>
<dbReference type="OrthoDB" id="71310at2157"/>
<dbReference type="STRING" id="868131.MSWAN_0750"/>
<name>F6D7U5_METPW</name>
<evidence type="ECO:0000313" key="2">
    <source>
        <dbReference type="Proteomes" id="UP000009231"/>
    </source>
</evidence>
<dbReference type="EMBL" id="CP002772">
    <property type="protein sequence ID" value="AEG17783.1"/>
    <property type="molecule type" value="Genomic_DNA"/>
</dbReference>
<gene>
    <name evidence="1" type="ordered locus">MSWAN_0750</name>
</gene>
<dbReference type="GeneID" id="42441918"/>
<proteinExistence type="predicted"/>
<sequence length="49" mass="5760">MKILNSFKNSFKKMFTHDCTSCGMCMQNSVKIKWVAKEDGEKLKKREDD</sequence>
<dbReference type="AlphaFoldDB" id="F6D7U5"/>
<keyword evidence="2" id="KW-1185">Reference proteome</keyword>
<protein>
    <submittedName>
        <fullName evidence="1">Uncharacterized protein</fullName>
    </submittedName>
</protein>
<dbReference type="KEGG" id="mew:MSWAN_0750"/>
<dbReference type="Proteomes" id="UP000009231">
    <property type="component" value="Chromosome"/>
</dbReference>
<dbReference type="HOGENOM" id="CLU_3130902_0_0_2"/>
<dbReference type="RefSeq" id="WP_013825285.1">
    <property type="nucleotide sequence ID" value="NC_015574.1"/>
</dbReference>
<accession>F6D7U5</accession>